<proteinExistence type="inferred from homology"/>
<dbReference type="PANTHER" id="PTHR31126">
    <property type="entry name" value="TYROSINE-PROTEIN PHOSPHATASE"/>
    <property type="match status" value="1"/>
</dbReference>
<evidence type="ECO:0000313" key="4">
    <source>
        <dbReference type="Proteomes" id="UP000295371"/>
    </source>
</evidence>
<dbReference type="Pfam" id="PF13350">
    <property type="entry name" value="Y_phosphatase3"/>
    <property type="match status" value="1"/>
</dbReference>
<dbReference type="EMBL" id="SOAW01000002">
    <property type="protein sequence ID" value="TDT31159.1"/>
    <property type="molecule type" value="Genomic_DNA"/>
</dbReference>
<dbReference type="GO" id="GO:0004721">
    <property type="term" value="F:phosphoprotein phosphatase activity"/>
    <property type="evidence" value="ECO:0007669"/>
    <property type="project" value="InterPro"/>
</dbReference>
<dbReference type="Proteomes" id="UP000295371">
    <property type="component" value="Unassembled WGS sequence"/>
</dbReference>
<dbReference type="PROSITE" id="PS00383">
    <property type="entry name" value="TYR_PHOSPHATASE_1"/>
    <property type="match status" value="1"/>
</dbReference>
<dbReference type="SUPFAM" id="SSF52799">
    <property type="entry name" value="(Phosphotyrosine protein) phosphatases II"/>
    <property type="match status" value="1"/>
</dbReference>
<keyword evidence="4" id="KW-1185">Reference proteome</keyword>
<dbReference type="InterPro" id="IPR000387">
    <property type="entry name" value="Tyr_Pase_dom"/>
</dbReference>
<feature type="domain" description="Tyrosine specific protein phosphatases" evidence="2">
    <location>
        <begin position="139"/>
        <end position="186"/>
    </location>
</feature>
<evidence type="ECO:0000313" key="3">
    <source>
        <dbReference type="EMBL" id="TDT31159.1"/>
    </source>
</evidence>
<dbReference type="InterPro" id="IPR016130">
    <property type="entry name" value="Tyr_Pase_AS"/>
</dbReference>
<dbReference type="RefSeq" id="WP_133755465.1">
    <property type="nucleotide sequence ID" value="NZ_SOAW01000002.1"/>
</dbReference>
<comment type="caution">
    <text evidence="3">The sequence shown here is derived from an EMBL/GenBank/DDBJ whole genome shotgun (WGS) entry which is preliminary data.</text>
</comment>
<evidence type="ECO:0000256" key="1">
    <source>
        <dbReference type="ARBA" id="ARBA00009580"/>
    </source>
</evidence>
<gene>
    <name evidence="3" type="ORF">CLV29_2572</name>
</gene>
<dbReference type="InterPro" id="IPR026893">
    <property type="entry name" value="Tyr/Ser_Pase_IphP-type"/>
</dbReference>
<dbReference type="AlphaFoldDB" id="A0A4R7J490"/>
<sequence length="264" mass="28876">MAWLSFESLVNARDLGGTPTADGRSVQPGRLLRSDNLQDLTPADVGQLLELGLTDVIDLRSDFEVTREGPGPMNSEPSVRVHRYTFLPEADHTPLPTDDEEDVAEVAARALPWVGLEATVKHDNPYASHYLSYLADKPAQVAGALRTIAEAEGAVLVHCAAGKDRTGTTIALALMLVGAEEDAVIDDYALSSERMQLIIDRLSASTTYRENLAGRPLSSHMTRPDTMRAFIDHLVEEYGSVQQALQRIGWTDADTERLRAKLLD</sequence>
<reference evidence="3 4" key="1">
    <citation type="submission" date="2019-03" db="EMBL/GenBank/DDBJ databases">
        <title>Genomic Encyclopedia of Archaeal and Bacterial Type Strains, Phase II (KMG-II): from individual species to whole genera.</title>
        <authorList>
            <person name="Goeker M."/>
        </authorList>
    </citation>
    <scope>NUCLEOTIDE SEQUENCE [LARGE SCALE GENOMIC DNA]</scope>
    <source>
        <strain evidence="3 4">DSM 24323</strain>
    </source>
</reference>
<evidence type="ECO:0000259" key="2">
    <source>
        <dbReference type="PROSITE" id="PS50056"/>
    </source>
</evidence>
<accession>A0A4R7J490</accession>
<dbReference type="OrthoDB" id="1188001at2"/>
<dbReference type="PROSITE" id="PS50056">
    <property type="entry name" value="TYR_PHOSPHATASE_2"/>
    <property type="match status" value="1"/>
</dbReference>
<dbReference type="InterPro" id="IPR029021">
    <property type="entry name" value="Prot-tyrosine_phosphatase-like"/>
</dbReference>
<dbReference type="Gene3D" id="3.90.190.10">
    <property type="entry name" value="Protein tyrosine phosphatase superfamily"/>
    <property type="match status" value="1"/>
</dbReference>
<protein>
    <submittedName>
        <fullName evidence="3">Protein tyrosine/serine phosphatase</fullName>
    </submittedName>
</protein>
<organism evidence="3 4">
    <name type="scientific">Naumannella halotolerans</name>
    <dbReference type="NCBI Taxonomy" id="993414"/>
    <lineage>
        <taxon>Bacteria</taxon>
        <taxon>Bacillati</taxon>
        <taxon>Actinomycetota</taxon>
        <taxon>Actinomycetes</taxon>
        <taxon>Propionibacteriales</taxon>
        <taxon>Propionibacteriaceae</taxon>
        <taxon>Naumannella</taxon>
    </lineage>
</organism>
<name>A0A4R7J490_9ACTN</name>
<dbReference type="PANTHER" id="PTHR31126:SF1">
    <property type="entry name" value="TYROSINE SPECIFIC PROTEIN PHOSPHATASES DOMAIN-CONTAINING PROTEIN"/>
    <property type="match status" value="1"/>
</dbReference>
<comment type="similarity">
    <text evidence="1">Belongs to the protein-tyrosine phosphatase family.</text>
</comment>